<comment type="caution">
    <text evidence="9">The sequence shown here is derived from an EMBL/GenBank/DDBJ whole genome shotgun (WGS) entry which is preliminary data.</text>
</comment>
<dbReference type="AlphaFoldDB" id="A0A482X210"/>
<proteinExistence type="inferred from homology"/>
<evidence type="ECO:0000256" key="6">
    <source>
        <dbReference type="ARBA" id="ARBA00023274"/>
    </source>
</evidence>
<gene>
    <name evidence="9" type="ORF">LSTR_LSTR000931</name>
</gene>
<name>A0A482X210_LAOST</name>
<keyword evidence="4" id="KW-0689">Ribosomal protein</keyword>
<dbReference type="OrthoDB" id="10265903at2759"/>
<dbReference type="InterPro" id="IPR000473">
    <property type="entry name" value="Ribosomal_bL36"/>
</dbReference>
<evidence type="ECO:0000256" key="2">
    <source>
        <dbReference type="ARBA" id="ARBA00007645"/>
    </source>
</evidence>
<dbReference type="GO" id="GO:0006412">
    <property type="term" value="P:translation"/>
    <property type="evidence" value="ECO:0007669"/>
    <property type="project" value="InterPro"/>
</dbReference>
<keyword evidence="6" id="KW-0687">Ribonucleoprotein</keyword>
<organism evidence="9 10">
    <name type="scientific">Laodelphax striatellus</name>
    <name type="common">Small brown planthopper</name>
    <name type="synonym">Delphax striatella</name>
    <dbReference type="NCBI Taxonomy" id="195883"/>
    <lineage>
        <taxon>Eukaryota</taxon>
        <taxon>Metazoa</taxon>
        <taxon>Ecdysozoa</taxon>
        <taxon>Arthropoda</taxon>
        <taxon>Hexapoda</taxon>
        <taxon>Insecta</taxon>
        <taxon>Pterygota</taxon>
        <taxon>Neoptera</taxon>
        <taxon>Paraneoptera</taxon>
        <taxon>Hemiptera</taxon>
        <taxon>Auchenorrhyncha</taxon>
        <taxon>Fulgoroidea</taxon>
        <taxon>Delphacidae</taxon>
        <taxon>Criomorphinae</taxon>
        <taxon>Laodelphax</taxon>
    </lineage>
</organism>
<evidence type="ECO:0000256" key="4">
    <source>
        <dbReference type="ARBA" id="ARBA00022980"/>
    </source>
</evidence>
<dbReference type="SMR" id="A0A482X210"/>
<dbReference type="PANTHER" id="PTHR46909:SF1">
    <property type="entry name" value="LARGE RIBOSOMAL SUBUNIT PROTEIN BL36M"/>
    <property type="match status" value="1"/>
</dbReference>
<sequence length="125" mass="14745">MKMSNIFKLVQQKLCSSIAQEMGLSKNLLQRSFHAFSQPVKQIGEKLVERPLLSTLDQIFLIPSCGFKYKDVLRKRCRDCFIVVKDRQAMVLCKTHPRHKQKKIMPKEKDTWLVTHHTTGKFRDW</sequence>
<comment type="subcellular location">
    <subcellularLocation>
        <location evidence="1">Mitochondrion</location>
    </subcellularLocation>
</comment>
<dbReference type="InParanoid" id="A0A482X210"/>
<accession>A0A482X210</accession>
<evidence type="ECO:0000256" key="3">
    <source>
        <dbReference type="ARBA" id="ARBA00022946"/>
    </source>
</evidence>
<reference evidence="9 10" key="1">
    <citation type="journal article" date="2017" name="Gigascience">
        <title>Genome sequence of the small brown planthopper, Laodelphax striatellus.</title>
        <authorList>
            <person name="Zhu J."/>
            <person name="Jiang F."/>
            <person name="Wang X."/>
            <person name="Yang P."/>
            <person name="Bao Y."/>
            <person name="Zhao W."/>
            <person name="Wang W."/>
            <person name="Lu H."/>
            <person name="Wang Q."/>
            <person name="Cui N."/>
            <person name="Li J."/>
            <person name="Chen X."/>
            <person name="Luo L."/>
            <person name="Yu J."/>
            <person name="Kang L."/>
            <person name="Cui F."/>
        </authorList>
    </citation>
    <scope>NUCLEOTIDE SEQUENCE [LARGE SCALE GENOMIC DNA]</scope>
    <source>
        <strain evidence="9">Lst14</strain>
    </source>
</reference>
<dbReference type="GO" id="GO:0005762">
    <property type="term" value="C:mitochondrial large ribosomal subunit"/>
    <property type="evidence" value="ECO:0007669"/>
    <property type="project" value="TreeGrafter"/>
</dbReference>
<dbReference type="InterPro" id="IPR052143">
    <property type="entry name" value="Mitoribosomal_bL36m"/>
</dbReference>
<dbReference type="PANTHER" id="PTHR46909">
    <property type="entry name" value="39S RIBOSOMAL PROTEIN L36, MITOCHONDRIAL"/>
    <property type="match status" value="1"/>
</dbReference>
<evidence type="ECO:0000313" key="10">
    <source>
        <dbReference type="Proteomes" id="UP000291343"/>
    </source>
</evidence>
<dbReference type="GO" id="GO:0003735">
    <property type="term" value="F:structural constituent of ribosome"/>
    <property type="evidence" value="ECO:0007669"/>
    <property type="project" value="InterPro"/>
</dbReference>
<protein>
    <recommendedName>
        <fullName evidence="7">Large ribosomal subunit protein bL36m</fullName>
    </recommendedName>
    <alternativeName>
        <fullName evidence="8">39S ribosomal protein L36, mitochondrial</fullName>
    </alternativeName>
</protein>
<evidence type="ECO:0000256" key="1">
    <source>
        <dbReference type="ARBA" id="ARBA00004173"/>
    </source>
</evidence>
<evidence type="ECO:0000313" key="9">
    <source>
        <dbReference type="EMBL" id="RZF39410.1"/>
    </source>
</evidence>
<dbReference type="SUPFAM" id="SSF57840">
    <property type="entry name" value="Ribosomal protein L36"/>
    <property type="match status" value="1"/>
</dbReference>
<evidence type="ECO:0000256" key="8">
    <source>
        <dbReference type="ARBA" id="ARBA00035411"/>
    </source>
</evidence>
<dbReference type="Pfam" id="PF00444">
    <property type="entry name" value="Ribosomal_L36"/>
    <property type="match status" value="1"/>
</dbReference>
<dbReference type="Proteomes" id="UP000291343">
    <property type="component" value="Unassembled WGS sequence"/>
</dbReference>
<evidence type="ECO:0000256" key="5">
    <source>
        <dbReference type="ARBA" id="ARBA00023128"/>
    </source>
</evidence>
<dbReference type="InterPro" id="IPR035977">
    <property type="entry name" value="Ribosomal_bL36_sp"/>
</dbReference>
<keyword evidence="3" id="KW-0809">Transit peptide</keyword>
<dbReference type="STRING" id="195883.A0A482X210"/>
<evidence type="ECO:0000256" key="7">
    <source>
        <dbReference type="ARBA" id="ARBA00035239"/>
    </source>
</evidence>
<keyword evidence="5" id="KW-0496">Mitochondrion</keyword>
<dbReference type="EMBL" id="QKKF02019844">
    <property type="protein sequence ID" value="RZF39410.1"/>
    <property type="molecule type" value="Genomic_DNA"/>
</dbReference>
<comment type="similarity">
    <text evidence="2">Belongs to the bacterial ribosomal protein bL36 family.</text>
</comment>
<keyword evidence="10" id="KW-1185">Reference proteome</keyword>